<protein>
    <submittedName>
        <fullName evidence="2">Uncharacterized protein</fullName>
    </submittedName>
</protein>
<sequence>MRMGSHLSRVYTTHRFVCNMCVLSSRAAIIYLSIYLTLPGKLQISDQFSLAEKLYRQMLVVHYLFINQVCCAVVVGH</sequence>
<dbReference type="EMBL" id="GBXM01095175">
    <property type="protein sequence ID" value="JAH13402.1"/>
    <property type="molecule type" value="Transcribed_RNA"/>
</dbReference>
<evidence type="ECO:0000256" key="1">
    <source>
        <dbReference type="SAM" id="Phobius"/>
    </source>
</evidence>
<feature type="transmembrane region" description="Helical" evidence="1">
    <location>
        <begin position="16"/>
        <end position="38"/>
    </location>
</feature>
<reference evidence="2" key="2">
    <citation type="journal article" date="2015" name="Fish Shellfish Immunol.">
        <title>Early steps in the European eel (Anguilla anguilla)-Vibrio vulnificus interaction in the gills: Role of the RtxA13 toxin.</title>
        <authorList>
            <person name="Callol A."/>
            <person name="Pajuelo D."/>
            <person name="Ebbesson L."/>
            <person name="Teles M."/>
            <person name="MacKenzie S."/>
            <person name="Amaro C."/>
        </authorList>
    </citation>
    <scope>NUCLEOTIDE SEQUENCE</scope>
</reference>
<name>A0A0E9QA58_ANGAN</name>
<accession>A0A0E9QA58</accession>
<feature type="transmembrane region" description="Helical" evidence="1">
    <location>
        <begin position="58"/>
        <end position="76"/>
    </location>
</feature>
<keyword evidence="1" id="KW-0812">Transmembrane</keyword>
<keyword evidence="1" id="KW-1133">Transmembrane helix</keyword>
<proteinExistence type="predicted"/>
<reference evidence="2" key="1">
    <citation type="submission" date="2014-11" db="EMBL/GenBank/DDBJ databases">
        <authorList>
            <person name="Amaro Gonzalez C."/>
        </authorList>
    </citation>
    <scope>NUCLEOTIDE SEQUENCE</scope>
</reference>
<organism evidence="2">
    <name type="scientific">Anguilla anguilla</name>
    <name type="common">European freshwater eel</name>
    <name type="synonym">Muraena anguilla</name>
    <dbReference type="NCBI Taxonomy" id="7936"/>
    <lineage>
        <taxon>Eukaryota</taxon>
        <taxon>Metazoa</taxon>
        <taxon>Chordata</taxon>
        <taxon>Craniata</taxon>
        <taxon>Vertebrata</taxon>
        <taxon>Euteleostomi</taxon>
        <taxon>Actinopterygii</taxon>
        <taxon>Neopterygii</taxon>
        <taxon>Teleostei</taxon>
        <taxon>Anguilliformes</taxon>
        <taxon>Anguillidae</taxon>
        <taxon>Anguilla</taxon>
    </lineage>
</organism>
<evidence type="ECO:0000313" key="2">
    <source>
        <dbReference type="EMBL" id="JAH13402.1"/>
    </source>
</evidence>
<dbReference type="AlphaFoldDB" id="A0A0E9QA58"/>
<keyword evidence="1" id="KW-0472">Membrane</keyword>